<evidence type="ECO:0000256" key="3">
    <source>
        <dbReference type="ARBA" id="ARBA00022729"/>
    </source>
</evidence>
<dbReference type="Gene3D" id="4.10.1080.10">
    <property type="entry name" value="TSP type-3 repeat"/>
    <property type="match status" value="1"/>
</dbReference>
<dbReference type="GO" id="GO:0005509">
    <property type="term" value="F:calcium ion binding"/>
    <property type="evidence" value="ECO:0007669"/>
    <property type="project" value="InterPro"/>
</dbReference>
<dbReference type="Proteomes" id="UP000034855">
    <property type="component" value="Unassembled WGS sequence"/>
</dbReference>
<dbReference type="PANTHER" id="PTHR37467">
    <property type="entry name" value="EXPORTED CALCIUM-BINDING GLYCOPROTEIN-RELATED"/>
    <property type="match status" value="1"/>
</dbReference>
<protein>
    <submittedName>
        <fullName evidence="6">Peptidoglycan-associated outer membrane protein</fullName>
    </submittedName>
</protein>
<accession>A0A0G0Q2W6</accession>
<dbReference type="InterPro" id="IPR053180">
    <property type="entry name" value="Ca-binding_acidic-repeat"/>
</dbReference>
<dbReference type="SUPFAM" id="SSF103647">
    <property type="entry name" value="TSP type-3 repeat"/>
    <property type="match status" value="1"/>
</dbReference>
<keyword evidence="4" id="KW-0106">Calcium</keyword>
<dbReference type="STRING" id="1619037.UT67_C0008G0003"/>
<dbReference type="EMBL" id="LBXR01000008">
    <property type="protein sequence ID" value="KKR34709.1"/>
    <property type="molecule type" value="Genomic_DNA"/>
</dbReference>
<sequence>MPIIKKITILLVILALIGMGALAYRKFYLSKQADNKTVTVPVDTSVDKVKQREFNDAIKKISASDQDLDGVSDSDEAKYKTSPTSSDTDEDGLTDWQEIFNFKTDPLKADTDGDGLADGSEVRRGTNPSVKQK</sequence>
<name>A0A0G0Q2W6_9BACT</name>
<reference evidence="6 7" key="1">
    <citation type="journal article" date="2015" name="Nature">
        <title>rRNA introns, odd ribosomes, and small enigmatic genomes across a large radiation of phyla.</title>
        <authorList>
            <person name="Brown C.T."/>
            <person name="Hug L.A."/>
            <person name="Thomas B.C."/>
            <person name="Sharon I."/>
            <person name="Castelle C.J."/>
            <person name="Singh A."/>
            <person name="Wilkins M.J."/>
            <person name="Williams K.H."/>
            <person name="Banfield J.F."/>
        </authorList>
    </citation>
    <scope>NUCLEOTIDE SEQUENCE [LARGE SCALE GENOMIC DNA]</scope>
</reference>
<dbReference type="Pfam" id="PF18884">
    <property type="entry name" value="TSP3_bac"/>
    <property type="match status" value="2"/>
</dbReference>
<comment type="subcellular location">
    <subcellularLocation>
        <location evidence="1">Secreted</location>
    </subcellularLocation>
</comment>
<dbReference type="InterPro" id="IPR059100">
    <property type="entry name" value="TSP3_bac"/>
</dbReference>
<organism evidence="6 7">
    <name type="scientific">Candidatus Magasanikbacteria bacterium GW2011_GWA2_40_10</name>
    <dbReference type="NCBI Taxonomy" id="1619037"/>
    <lineage>
        <taxon>Bacteria</taxon>
        <taxon>Candidatus Magasanikiibacteriota</taxon>
    </lineage>
</organism>
<evidence type="ECO:0000256" key="1">
    <source>
        <dbReference type="ARBA" id="ARBA00004613"/>
    </source>
</evidence>
<dbReference type="AlphaFoldDB" id="A0A0G0Q2W6"/>
<evidence type="ECO:0000256" key="4">
    <source>
        <dbReference type="ARBA" id="ARBA00022837"/>
    </source>
</evidence>
<dbReference type="InterPro" id="IPR028974">
    <property type="entry name" value="TSP_type-3_rpt"/>
</dbReference>
<evidence type="ECO:0000313" key="6">
    <source>
        <dbReference type="EMBL" id="KKR34709.1"/>
    </source>
</evidence>
<dbReference type="PATRIC" id="fig|1619037.3.peg.221"/>
<gene>
    <name evidence="6" type="ORF">UT67_C0008G0003</name>
</gene>
<feature type="region of interest" description="Disordered" evidence="5">
    <location>
        <begin position="65"/>
        <end position="133"/>
    </location>
</feature>
<keyword evidence="2" id="KW-0964">Secreted</keyword>
<evidence type="ECO:0000313" key="7">
    <source>
        <dbReference type="Proteomes" id="UP000034855"/>
    </source>
</evidence>
<evidence type="ECO:0000256" key="2">
    <source>
        <dbReference type="ARBA" id="ARBA00022525"/>
    </source>
</evidence>
<proteinExistence type="predicted"/>
<keyword evidence="3" id="KW-0732">Signal</keyword>
<comment type="caution">
    <text evidence="6">The sequence shown here is derived from an EMBL/GenBank/DDBJ whole genome shotgun (WGS) entry which is preliminary data.</text>
</comment>
<evidence type="ECO:0000256" key="5">
    <source>
        <dbReference type="SAM" id="MobiDB-lite"/>
    </source>
</evidence>
<dbReference type="PANTHER" id="PTHR37467:SF1">
    <property type="entry name" value="EXPORTED CALCIUM-BINDING GLYCOPROTEIN"/>
    <property type="match status" value="1"/>
</dbReference>